<feature type="domain" description="DUF7575" evidence="2">
    <location>
        <begin position="106"/>
        <end position="132"/>
    </location>
</feature>
<dbReference type="InterPro" id="IPR046499">
    <property type="entry name" value="DUF6677"/>
</dbReference>
<dbReference type="Proteomes" id="UP001202674">
    <property type="component" value="Unassembled WGS sequence"/>
</dbReference>
<organism evidence="3 4">
    <name type="scientific">Natranaeroarchaeum aerophilus</name>
    <dbReference type="NCBI Taxonomy" id="2917711"/>
    <lineage>
        <taxon>Archaea</taxon>
        <taxon>Methanobacteriati</taxon>
        <taxon>Methanobacteriota</taxon>
        <taxon>Stenosarchaea group</taxon>
        <taxon>Halobacteria</taxon>
        <taxon>Halobacteriales</taxon>
        <taxon>Natronoarchaeaceae</taxon>
        <taxon>Natranaeroarchaeum</taxon>
    </lineage>
</organism>
<keyword evidence="4" id="KW-1185">Reference proteome</keyword>
<dbReference type="InterPro" id="IPR055997">
    <property type="entry name" value="DUF7575"/>
</dbReference>
<protein>
    <submittedName>
        <fullName evidence="3">Zinc ribbon domain-containing protein</fullName>
    </submittedName>
</protein>
<comment type="caution">
    <text evidence="3">The sequence shown here is derived from an EMBL/GenBank/DDBJ whole genome shotgun (WGS) entry which is preliminary data.</text>
</comment>
<dbReference type="AlphaFoldDB" id="A0AAE3FNQ2"/>
<evidence type="ECO:0000313" key="4">
    <source>
        <dbReference type="Proteomes" id="UP001202674"/>
    </source>
</evidence>
<proteinExistence type="predicted"/>
<dbReference type="RefSeq" id="WP_250594901.1">
    <property type="nucleotide sequence ID" value="NZ_JAKRVY010000001.1"/>
</dbReference>
<sequence>MIRKRPLIAVLLAFVYPGLGHAYLRRWLRALLWFGLVVSAVVFIVPNEPFEAADSVLAGAQAVAEQLSFGESLALASIVVFNMLDAYVLAAYVDRPTTTRAGDEDTVPSCPHCGKDLDEDLTFCHWCTTELDQLAETEASADAEPTGDTDSVKNA</sequence>
<evidence type="ECO:0000259" key="1">
    <source>
        <dbReference type="Pfam" id="PF20382"/>
    </source>
</evidence>
<gene>
    <name evidence="3" type="ORF">AArcSt11_04225</name>
</gene>
<dbReference type="Pfam" id="PF20382">
    <property type="entry name" value="DUF6677"/>
    <property type="match status" value="1"/>
</dbReference>
<dbReference type="Pfam" id="PF24460">
    <property type="entry name" value="DUF7575"/>
    <property type="match status" value="1"/>
</dbReference>
<evidence type="ECO:0000313" key="3">
    <source>
        <dbReference type="EMBL" id="MCL9812857.1"/>
    </source>
</evidence>
<accession>A0AAE3FNQ2</accession>
<name>A0AAE3FNQ2_9EURY</name>
<dbReference type="EMBL" id="JAKRVY010000001">
    <property type="protein sequence ID" value="MCL9812857.1"/>
    <property type="molecule type" value="Genomic_DNA"/>
</dbReference>
<reference evidence="3 4" key="1">
    <citation type="journal article" date="2022" name="Syst. Appl. Microbiol.">
        <title>Natronocalculus amylovorans gen. nov., sp. nov., and Natranaeroarchaeum aerophilus sp. nov., dominant culturable amylolytic natronoarchaea from hypersaline soda lakes in southwestern Siberia.</title>
        <authorList>
            <person name="Sorokin D.Y."/>
            <person name="Elcheninov A.G."/>
            <person name="Khizhniak T.V."/>
            <person name="Koenen M."/>
            <person name="Bale N.J."/>
            <person name="Damste J.S.S."/>
            <person name="Kublanov I.V."/>
        </authorList>
    </citation>
    <scope>NUCLEOTIDE SEQUENCE [LARGE SCALE GENOMIC DNA]</scope>
    <source>
        <strain evidence="3 4">AArc-St1-1</strain>
    </source>
</reference>
<feature type="domain" description="DUF6677" evidence="1">
    <location>
        <begin position="8"/>
        <end position="43"/>
    </location>
</feature>
<evidence type="ECO:0000259" key="2">
    <source>
        <dbReference type="Pfam" id="PF24460"/>
    </source>
</evidence>